<dbReference type="KEGG" id="ccat:101452571"/>
<sequence length="1522" mass="168828">MSADRFNLSEFSEYLDDTDGHRLAQFLQKKSGTVRAGGRRIFDSEPERFSLNVQLKRLSSPPLLPTKDVGNQEACNERTSECNLLQLEVKQEAVDLLESGAAIAETCQGPQNGEALFEEPIVLVSFESRLENTNITTNRQTQLSPTMRPVLEHISEIHPKTPPNVQNVPESNQPEETAPKPICHEPNSPQRLQDNDDENRMRNSPFSPSFLQSSPGHSLRPLSPKSNVLRSGGVRSADKLRRQVLKRLSNIGNSGRRTLLKEFESTIGSSDFSPNICSTPMHQMPRENPKTPPPLENSPASSRTKENSEKIPHPELAQGAENNNIDQPLLRNMVETLEETLQKLKYFNNAPEKVSAVSESIQSANGLPNTQDLLLQARAETTTTNEITRSNVPATQDLLQEVQNVLQDFKKSHLQVPKIVIPVNQTINNAPPPTTKEINCNESIAGKNNSKIDQQTETDRTITAAIVQARSHATTDSIAENVKNCRSSHDFVNHATFTRTNTPNQIPPIESTRDRTLRSGHSLSQKAQLTFSKHNSKHTEKSSNQTIRDVFPSPKGITRKSESMYAKETSDIHNSLKGVSKQNISRTNRLTENFEVHEDKPTSSARSKISLNKTQKSNVSKNSIAHISKPSNLNEENVQAERAAATRNESRATVANNFNNSLVTEDEDEQYEAINKKQILRKSGPLNLATDKEKQTKRSRRTIKRTTRDRRPTTATISIITSDTEAESGPPPAHPLNLQRIQRVDNKRVQQSKRPLNKPPSTPKNGELFADELKMHLARLTNHEILDLRKRNSMGLLSATSLRKSLADTKLNVKDQLLIEDEIQLEILRRELLDSAEGLHDDVNEVMENDMICNDLPAAPDGFKDGATITTIGTNVHPTLNDLKCGVFHKSSLIDDNSIQHVSFRTPMENINSTQVRKSRRSKKVEQVPEVTRKYLELHKSFKKRRKSKSTKRSLYSQGFSDGEDESEIEPIPPPPIISPLKDWNIAPPPSPLISYSTLRDEVLPSPLLPISPPAPFIDDYPRTPPRNVSASTSKNTTVTPAACQTDDSAVFKKPTMPAPRAASKRKSSTKANHPPVTTAVADDASESQSLDDTNSLRRSKRGQVPRKLSFLCGTQRKISLFESLINGVKHTKTFHTRTKKRTAKKLSRNSNIPVPVASSSVTGVERKSKATTPAHSYLGDTNTTSGTICSVRTAYSSRLGAIEETETESEGYAGDMDNAVNLPQMPNDTDTTTRVTKSAQPKRRQGRPRKNTQVTTKRTQKEKEKQAIAEVQENATAEPLDQQYNELTSNRTGQLECSRINLPPPPSREKLNAIFDELKNAANDSSDSTTSAATSNTDAASTSSNATTNSGTRKLRVRLQRVKGTAAAVSSAATSSTSMCSSASTTTQTESGSRNELLTWLKNVTHLQSATNNDQVFKDMRPSAAGKLHFTDLEGIEYAFYDTKEKCSLGYLRFKPLQCKPSKRAKKYHLHFVVLAGTFEIGTENEIGTFNVGDMVAINIGCRYKITNLDNDVGIVMVFKK</sequence>
<dbReference type="EMBL" id="CAJHJT010000001">
    <property type="protein sequence ID" value="CAD6991352.1"/>
    <property type="molecule type" value="Genomic_DNA"/>
</dbReference>
<feature type="compositionally biased region" description="Basic residues" evidence="1">
    <location>
        <begin position="697"/>
        <end position="708"/>
    </location>
</feature>
<feature type="compositionally biased region" description="Polar residues" evidence="1">
    <location>
        <begin position="271"/>
        <end position="281"/>
    </location>
</feature>
<feature type="region of interest" description="Disordered" evidence="1">
    <location>
        <begin position="1051"/>
        <end position="1104"/>
    </location>
</feature>
<feature type="compositionally biased region" description="Polar residues" evidence="1">
    <location>
        <begin position="1149"/>
        <end position="1163"/>
    </location>
</feature>
<dbReference type="Proteomes" id="UP000606786">
    <property type="component" value="Unassembled WGS sequence"/>
</dbReference>
<feature type="compositionally biased region" description="Polar residues" evidence="1">
    <location>
        <begin position="519"/>
        <end position="533"/>
    </location>
</feature>
<gene>
    <name evidence="2" type="ORF">CCAP1982_LOCUS282</name>
</gene>
<accession>A0A811TX26</accession>
<feature type="region of interest" description="Disordered" evidence="1">
    <location>
        <begin position="1144"/>
        <end position="1179"/>
    </location>
</feature>
<keyword evidence="3" id="KW-1185">Reference proteome</keyword>
<feature type="compositionally biased region" description="Basic and acidic residues" evidence="1">
    <location>
        <begin position="303"/>
        <end position="313"/>
    </location>
</feature>
<feature type="compositionally biased region" description="Low complexity" evidence="1">
    <location>
        <begin position="1323"/>
        <end position="1351"/>
    </location>
</feature>
<feature type="region of interest" description="Disordered" evidence="1">
    <location>
        <begin position="682"/>
        <end position="715"/>
    </location>
</feature>
<feature type="compositionally biased region" description="Polar residues" evidence="1">
    <location>
        <begin position="163"/>
        <end position="175"/>
    </location>
</feature>
<feature type="region of interest" description="Disordered" evidence="1">
    <location>
        <begin position="158"/>
        <end position="235"/>
    </location>
</feature>
<evidence type="ECO:0000256" key="1">
    <source>
        <dbReference type="SAM" id="MobiDB-lite"/>
    </source>
</evidence>
<feature type="compositionally biased region" description="Polar residues" evidence="1">
    <location>
        <begin position="1027"/>
        <end position="1039"/>
    </location>
</feature>
<dbReference type="OrthoDB" id="7872933at2759"/>
<feature type="compositionally biased region" description="Polar residues" evidence="1">
    <location>
        <begin position="602"/>
        <end position="622"/>
    </location>
</feature>
<dbReference type="InterPro" id="IPR014710">
    <property type="entry name" value="RmlC-like_jellyroll"/>
</dbReference>
<feature type="region of interest" description="Disordered" evidence="1">
    <location>
        <begin position="597"/>
        <end position="622"/>
    </location>
</feature>
<feature type="compositionally biased region" description="Polar residues" evidence="1">
    <location>
        <begin position="1225"/>
        <end position="1240"/>
    </location>
</feature>
<feature type="compositionally biased region" description="Basic residues" evidence="1">
    <location>
        <begin position="1241"/>
        <end position="1251"/>
    </location>
</feature>
<proteinExistence type="predicted"/>
<feature type="region of interest" description="Disordered" evidence="1">
    <location>
        <begin position="1323"/>
        <end position="1357"/>
    </location>
</feature>
<dbReference type="SUPFAM" id="SSF51182">
    <property type="entry name" value="RmlC-like cupins"/>
    <property type="match status" value="1"/>
</dbReference>
<comment type="caution">
    <text evidence="2">The sequence shown here is derived from an EMBL/GenBank/DDBJ whole genome shotgun (WGS) entry which is preliminary data.</text>
</comment>
<protein>
    <submittedName>
        <fullName evidence="2">(Mediterranean fruit fly) hypothetical protein</fullName>
    </submittedName>
</protein>
<feature type="compositionally biased region" description="Low complexity" evidence="1">
    <location>
        <begin position="204"/>
        <end position="215"/>
    </location>
</feature>
<evidence type="ECO:0000313" key="2">
    <source>
        <dbReference type="EMBL" id="CAD6991352.1"/>
    </source>
</evidence>
<evidence type="ECO:0000313" key="3">
    <source>
        <dbReference type="Proteomes" id="UP000606786"/>
    </source>
</evidence>
<feature type="region of interest" description="Disordered" evidence="1">
    <location>
        <begin position="1015"/>
        <end position="1039"/>
    </location>
</feature>
<organism evidence="2 3">
    <name type="scientific">Ceratitis capitata</name>
    <name type="common">Mediterranean fruit fly</name>
    <name type="synonym">Tephritis capitata</name>
    <dbReference type="NCBI Taxonomy" id="7213"/>
    <lineage>
        <taxon>Eukaryota</taxon>
        <taxon>Metazoa</taxon>
        <taxon>Ecdysozoa</taxon>
        <taxon>Arthropoda</taxon>
        <taxon>Hexapoda</taxon>
        <taxon>Insecta</taxon>
        <taxon>Pterygota</taxon>
        <taxon>Neoptera</taxon>
        <taxon>Endopterygota</taxon>
        <taxon>Diptera</taxon>
        <taxon>Brachycera</taxon>
        <taxon>Muscomorpha</taxon>
        <taxon>Tephritoidea</taxon>
        <taxon>Tephritidae</taxon>
        <taxon>Ceratitis</taxon>
        <taxon>Ceratitis</taxon>
    </lineage>
</organism>
<dbReference type="Gene3D" id="2.60.120.10">
    <property type="entry name" value="Jelly Rolls"/>
    <property type="match status" value="1"/>
</dbReference>
<feature type="region of interest" description="Disordered" evidence="1">
    <location>
        <begin position="271"/>
        <end position="326"/>
    </location>
</feature>
<name>A0A811TX26_CERCA</name>
<reference evidence="2" key="1">
    <citation type="submission" date="2020-11" db="EMBL/GenBank/DDBJ databases">
        <authorList>
            <person name="Whitehead M."/>
        </authorList>
    </citation>
    <scope>NUCLEOTIDE SEQUENCE</scope>
    <source>
        <strain evidence="2">EGII</strain>
    </source>
</reference>
<feature type="compositionally biased region" description="Polar residues" evidence="1">
    <location>
        <begin position="1283"/>
        <end position="1296"/>
    </location>
</feature>
<feature type="region of interest" description="Disordered" evidence="1">
    <location>
        <begin position="1204"/>
        <end position="1311"/>
    </location>
</feature>
<feature type="region of interest" description="Disordered" evidence="1">
    <location>
        <begin position="498"/>
        <end position="560"/>
    </location>
</feature>
<dbReference type="InterPro" id="IPR011051">
    <property type="entry name" value="RmlC_Cupin_sf"/>
</dbReference>
<feature type="region of interest" description="Disordered" evidence="1">
    <location>
        <begin position="743"/>
        <end position="767"/>
    </location>
</feature>
<feature type="region of interest" description="Disordered" evidence="1">
    <location>
        <begin position="947"/>
        <end position="983"/>
    </location>
</feature>